<name>A0A1K0HG59_9BASI</name>
<dbReference type="PROSITE" id="PS50158">
    <property type="entry name" value="ZF_CCHC"/>
    <property type="match status" value="1"/>
</dbReference>
<evidence type="ECO:0000313" key="5">
    <source>
        <dbReference type="EMBL" id="SAM86329.1"/>
    </source>
</evidence>
<reference evidence="6" key="1">
    <citation type="submission" date="2016-04" db="EMBL/GenBank/DDBJ databases">
        <authorList>
            <person name="Guldener U."/>
            <person name="Guldener U."/>
        </authorList>
    </citation>
    <scope>NUCLEOTIDE SEQUENCE [LARGE SCALE GENOMIC DNA]</scope>
    <source>
        <strain evidence="6">UB2112</strain>
    </source>
</reference>
<dbReference type="Pfam" id="PF00098">
    <property type="entry name" value="zf-CCHC"/>
    <property type="match status" value="1"/>
</dbReference>
<dbReference type="Gene3D" id="4.10.60.10">
    <property type="entry name" value="Zinc finger, CCHC-type"/>
    <property type="match status" value="1"/>
</dbReference>
<proteinExistence type="predicted"/>
<dbReference type="GO" id="GO:0003676">
    <property type="term" value="F:nucleic acid binding"/>
    <property type="evidence" value="ECO:0007669"/>
    <property type="project" value="InterPro"/>
</dbReference>
<gene>
    <name evidence="5" type="ORF">UBRO_20341</name>
</gene>
<evidence type="ECO:0000256" key="2">
    <source>
        <dbReference type="PROSITE-ProRule" id="PRU00047"/>
    </source>
</evidence>
<dbReference type="SUPFAM" id="SSF57756">
    <property type="entry name" value="Retrovirus zinc finger-like domains"/>
    <property type="match status" value="1"/>
</dbReference>
<accession>A0A1K0HG59</accession>
<keyword evidence="2" id="KW-0479">Metal-binding</keyword>
<dbReference type="AlphaFoldDB" id="A0A1K0HG59"/>
<evidence type="ECO:0000259" key="4">
    <source>
        <dbReference type="PROSITE" id="PS50158"/>
    </source>
</evidence>
<keyword evidence="1" id="KW-0507">mRNA processing</keyword>
<dbReference type="GO" id="GO:0006397">
    <property type="term" value="P:mRNA processing"/>
    <property type="evidence" value="ECO:0007669"/>
    <property type="project" value="UniProtKB-KW"/>
</dbReference>
<organism evidence="5 6">
    <name type="scientific">Ustilago bromivora</name>
    <dbReference type="NCBI Taxonomy" id="307758"/>
    <lineage>
        <taxon>Eukaryota</taxon>
        <taxon>Fungi</taxon>
        <taxon>Dikarya</taxon>
        <taxon>Basidiomycota</taxon>
        <taxon>Ustilaginomycotina</taxon>
        <taxon>Ustilaginomycetes</taxon>
        <taxon>Ustilaginales</taxon>
        <taxon>Ustilaginaceae</taxon>
        <taxon>Ustilago</taxon>
    </lineage>
</organism>
<dbReference type="InterPro" id="IPR036875">
    <property type="entry name" value="Znf_CCHC_sf"/>
</dbReference>
<feature type="domain" description="CCHC-type" evidence="4">
    <location>
        <begin position="224"/>
        <end position="239"/>
    </location>
</feature>
<evidence type="ECO:0000256" key="3">
    <source>
        <dbReference type="SAM" id="MobiDB-lite"/>
    </source>
</evidence>
<dbReference type="InterPro" id="IPR001878">
    <property type="entry name" value="Znf_CCHC"/>
</dbReference>
<evidence type="ECO:0000256" key="1">
    <source>
        <dbReference type="ARBA" id="ARBA00022664"/>
    </source>
</evidence>
<dbReference type="Proteomes" id="UP000179920">
    <property type="component" value="Chromosome XXII"/>
</dbReference>
<feature type="region of interest" description="Disordered" evidence="3">
    <location>
        <begin position="235"/>
        <end position="320"/>
    </location>
</feature>
<sequence length="320" mass="36176">MIEEPLTPTLAPRPGRSVSFLDQSKQSYSTYEKYALPTGPRYSQPHMGTPKDTGGDYTRATGKALSSQPKLLSTPFPKFNPRDVEIFIIEAEAWFMFNWVYDHKSMINHTGSQLEGNARKWWTAKLCINCEWQGRLFQDWQYFTQHLAEQFNPRNPRVEAYNKLLNLCLTSDTPGSATHHVECFRDLEGQVNMEDKELVIDLFRGCLTCGLQEKVTSPISTTVCHWCKGTGHWARDCPSRKSSGPMRPRPNGPKVMVTMESASEEEATNEEEGPAEEEEYESNTADQEGLDLSQHCTQEDEDNGETKGPDNEGNISGAMH</sequence>
<evidence type="ECO:0000313" key="6">
    <source>
        <dbReference type="Proteomes" id="UP000179920"/>
    </source>
</evidence>
<protein>
    <recommendedName>
        <fullName evidence="4">CCHC-type domain-containing protein</fullName>
    </recommendedName>
</protein>
<keyword evidence="2" id="KW-0863">Zinc-finger</keyword>
<dbReference type="GO" id="GO:0008270">
    <property type="term" value="F:zinc ion binding"/>
    <property type="evidence" value="ECO:0007669"/>
    <property type="project" value="UniProtKB-KW"/>
</dbReference>
<dbReference type="SMART" id="SM00343">
    <property type="entry name" value="ZnF_C2HC"/>
    <property type="match status" value="1"/>
</dbReference>
<feature type="compositionally biased region" description="Acidic residues" evidence="3">
    <location>
        <begin position="262"/>
        <end position="281"/>
    </location>
</feature>
<feature type="region of interest" description="Disordered" evidence="3">
    <location>
        <begin position="36"/>
        <end position="59"/>
    </location>
</feature>
<keyword evidence="2" id="KW-0862">Zinc</keyword>
<dbReference type="EMBL" id="LT558138">
    <property type="protein sequence ID" value="SAM86329.1"/>
    <property type="molecule type" value="Genomic_DNA"/>
</dbReference>